<evidence type="ECO:0000256" key="7">
    <source>
        <dbReference type="ARBA" id="ARBA00023136"/>
    </source>
</evidence>
<gene>
    <name evidence="9" type="ORF">CVV68_05775</name>
</gene>
<evidence type="ECO:0000256" key="4">
    <source>
        <dbReference type="ARBA" id="ARBA00022475"/>
    </source>
</evidence>
<dbReference type="InterPro" id="IPR002781">
    <property type="entry name" value="TM_pro_TauE-like"/>
</dbReference>
<feature type="transmembrane region" description="Helical" evidence="8">
    <location>
        <begin position="32"/>
        <end position="57"/>
    </location>
</feature>
<feature type="transmembrane region" description="Helical" evidence="8">
    <location>
        <begin position="192"/>
        <end position="211"/>
    </location>
</feature>
<dbReference type="GO" id="GO:0005886">
    <property type="term" value="C:plasma membrane"/>
    <property type="evidence" value="ECO:0007669"/>
    <property type="project" value="UniProtKB-SubCell"/>
</dbReference>
<keyword evidence="7 8" id="KW-0472">Membrane</keyword>
<dbReference type="PANTHER" id="PTHR30269">
    <property type="entry name" value="TRANSMEMBRANE PROTEIN YFCA"/>
    <property type="match status" value="1"/>
</dbReference>
<feature type="transmembrane region" description="Helical" evidence="8">
    <location>
        <begin position="167"/>
        <end position="186"/>
    </location>
</feature>
<comment type="subcellular location">
    <subcellularLocation>
        <location evidence="1 8">Cell membrane</location>
        <topology evidence="1 8">Multi-pass membrane protein</topology>
    </subcellularLocation>
</comment>
<sequence>MTIALLAVAILVGASLQRLTGMGFALVSAPFMVLLLGPVSGVVTVNIASAAASAMILGRVFGDIDWRKFSRLAPAALVGIVPGALLLRSVPAAWLDVGIGVLIILSRTVSLLAKPRPREPGAGTTFVAGTASGAMNVLAGVGGPAMSVYAVATRWEQRSFAATMQPYFMVTALASIAAKLITSPVAVPALPAWAWLAACAAMVLGLVAGEVAAKHVTHDAGRLLVVILAFAGGAAATVRGVAAIL</sequence>
<comment type="similarity">
    <text evidence="2 8">Belongs to the 4-toluene sulfonate uptake permease (TSUP) (TC 2.A.102) family.</text>
</comment>
<keyword evidence="10" id="KW-1185">Reference proteome</keyword>
<evidence type="ECO:0000256" key="6">
    <source>
        <dbReference type="ARBA" id="ARBA00022989"/>
    </source>
</evidence>
<dbReference type="InterPro" id="IPR052017">
    <property type="entry name" value="TSUP"/>
</dbReference>
<evidence type="ECO:0000256" key="3">
    <source>
        <dbReference type="ARBA" id="ARBA00022448"/>
    </source>
</evidence>
<evidence type="ECO:0000313" key="10">
    <source>
        <dbReference type="Proteomes" id="UP000247832"/>
    </source>
</evidence>
<feature type="transmembrane region" description="Helical" evidence="8">
    <location>
        <begin position="223"/>
        <end position="244"/>
    </location>
</feature>
<reference evidence="9 10" key="1">
    <citation type="submission" date="2018-05" db="EMBL/GenBank/DDBJ databases">
        <title>Genetic diversity of glacier-inhabiting Cryobacterium bacteria in China and description of Cryobacterium mengkeensis sp. nov. and Arthrobacter glacialis sp. nov.</title>
        <authorList>
            <person name="Liu Q."/>
            <person name="Xin Y.-H."/>
        </authorList>
    </citation>
    <scope>NUCLEOTIDE SEQUENCE [LARGE SCALE GENOMIC DNA]</scope>
    <source>
        <strain evidence="9 10">LI2</strain>
    </source>
</reference>
<name>A0A2V5LD13_9MICC</name>
<evidence type="ECO:0000256" key="1">
    <source>
        <dbReference type="ARBA" id="ARBA00004651"/>
    </source>
</evidence>
<dbReference type="AlphaFoldDB" id="A0A2V5LD13"/>
<dbReference type="OrthoDB" id="3872971at2"/>
<feature type="transmembrane region" description="Helical" evidence="8">
    <location>
        <begin position="69"/>
        <end position="87"/>
    </location>
</feature>
<evidence type="ECO:0000313" key="9">
    <source>
        <dbReference type="EMBL" id="PYI68792.1"/>
    </source>
</evidence>
<dbReference type="Proteomes" id="UP000247832">
    <property type="component" value="Unassembled WGS sequence"/>
</dbReference>
<dbReference type="EMBL" id="QJVD01000004">
    <property type="protein sequence ID" value="PYI68792.1"/>
    <property type="molecule type" value="Genomic_DNA"/>
</dbReference>
<accession>A0A2V5LD13</accession>
<keyword evidence="3" id="KW-0813">Transport</keyword>
<keyword evidence="6 8" id="KW-1133">Transmembrane helix</keyword>
<keyword evidence="5 8" id="KW-0812">Transmembrane</keyword>
<evidence type="ECO:0000256" key="5">
    <source>
        <dbReference type="ARBA" id="ARBA00022692"/>
    </source>
</evidence>
<comment type="caution">
    <text evidence="9">The sequence shown here is derived from an EMBL/GenBank/DDBJ whole genome shotgun (WGS) entry which is preliminary data.</text>
</comment>
<proteinExistence type="inferred from homology"/>
<dbReference type="Pfam" id="PF01925">
    <property type="entry name" value="TauE"/>
    <property type="match status" value="1"/>
</dbReference>
<dbReference type="RefSeq" id="WP_110500044.1">
    <property type="nucleotide sequence ID" value="NZ_QJVD01000004.1"/>
</dbReference>
<dbReference type="PANTHER" id="PTHR30269:SF37">
    <property type="entry name" value="MEMBRANE TRANSPORTER PROTEIN"/>
    <property type="match status" value="1"/>
</dbReference>
<protein>
    <recommendedName>
        <fullName evidence="8">Probable membrane transporter protein</fullName>
    </recommendedName>
</protein>
<organism evidence="9 10">
    <name type="scientific">Arthrobacter livingstonensis</name>
    <dbReference type="NCBI Taxonomy" id="670078"/>
    <lineage>
        <taxon>Bacteria</taxon>
        <taxon>Bacillati</taxon>
        <taxon>Actinomycetota</taxon>
        <taxon>Actinomycetes</taxon>
        <taxon>Micrococcales</taxon>
        <taxon>Micrococcaceae</taxon>
        <taxon>Arthrobacter</taxon>
    </lineage>
</organism>
<keyword evidence="4 8" id="KW-1003">Cell membrane</keyword>
<evidence type="ECO:0000256" key="8">
    <source>
        <dbReference type="RuleBase" id="RU363041"/>
    </source>
</evidence>
<evidence type="ECO:0000256" key="2">
    <source>
        <dbReference type="ARBA" id="ARBA00009142"/>
    </source>
</evidence>